<feature type="coiled-coil region" evidence="1">
    <location>
        <begin position="388"/>
        <end position="415"/>
    </location>
</feature>
<accession>A0A250WUN5</accession>
<name>A0A250WUN5_9CHLO</name>
<dbReference type="OrthoDB" id="541537at2759"/>
<feature type="region of interest" description="Disordered" evidence="2">
    <location>
        <begin position="228"/>
        <end position="267"/>
    </location>
</feature>
<dbReference type="EMBL" id="BEGY01000008">
    <property type="protein sequence ID" value="GAX74528.1"/>
    <property type="molecule type" value="Genomic_DNA"/>
</dbReference>
<protein>
    <submittedName>
        <fullName evidence="3">Uncharacterized protein</fullName>
    </submittedName>
</protein>
<dbReference type="AlphaFoldDB" id="A0A250WUN5"/>
<comment type="caution">
    <text evidence="3">The sequence shown here is derived from an EMBL/GenBank/DDBJ whole genome shotgun (WGS) entry which is preliminary data.</text>
</comment>
<dbReference type="Proteomes" id="UP000232323">
    <property type="component" value="Unassembled WGS sequence"/>
</dbReference>
<feature type="compositionally biased region" description="Low complexity" evidence="2">
    <location>
        <begin position="498"/>
        <end position="523"/>
    </location>
</feature>
<reference evidence="3 4" key="1">
    <citation type="submission" date="2017-08" db="EMBL/GenBank/DDBJ databases">
        <title>Acidophilic green algal genome provides insights into adaptation to an acidic environment.</title>
        <authorList>
            <person name="Hirooka S."/>
            <person name="Hirose Y."/>
            <person name="Kanesaki Y."/>
            <person name="Higuchi S."/>
            <person name="Fujiwara T."/>
            <person name="Onuma R."/>
            <person name="Era A."/>
            <person name="Ohbayashi R."/>
            <person name="Uzuka A."/>
            <person name="Nozaki H."/>
            <person name="Yoshikawa H."/>
            <person name="Miyagishima S.Y."/>
        </authorList>
    </citation>
    <scope>NUCLEOTIDE SEQUENCE [LARGE SCALE GENOMIC DNA]</scope>
    <source>
        <strain evidence="3 4">NIES-2499</strain>
    </source>
</reference>
<organism evidence="3 4">
    <name type="scientific">Chlamydomonas eustigma</name>
    <dbReference type="NCBI Taxonomy" id="1157962"/>
    <lineage>
        <taxon>Eukaryota</taxon>
        <taxon>Viridiplantae</taxon>
        <taxon>Chlorophyta</taxon>
        <taxon>core chlorophytes</taxon>
        <taxon>Chlorophyceae</taxon>
        <taxon>CS clade</taxon>
        <taxon>Chlamydomonadales</taxon>
        <taxon>Chlamydomonadaceae</taxon>
        <taxon>Chlamydomonas</taxon>
    </lineage>
</organism>
<proteinExistence type="predicted"/>
<evidence type="ECO:0000313" key="3">
    <source>
        <dbReference type="EMBL" id="GAX74528.1"/>
    </source>
</evidence>
<sequence>MSTHYNYGLKKNDDDKALMEQDSIEYGWLGDDKRMPIAPASSPGPSLLPISSSSFAAESPCTPQQLIEIMDTSAPSSVSPISPPLTYWAASPVICVASNYDYDKDDRQSQVLPQASSSSRRQSLLNIAEQSTPVMNNQQFVTSLIQQQQHLSLQAAQVIAQSSSTDNRPLKTFNQVMKSGEGAKQLLDFPADEESSFHTDIHALQTILSPREPFTHVGSYVGSYHEPVSGGFSSSTEPQQQASSRSTKDSLHQSHHTYFPKQHGSRNFSSAADLQLQTSYRVQPAQPSTTPGGVQGGGAAMGMTSALAQAAAERGLDGTALALLLQNPVVVQMLSASPAASGSSPMTDGIASPSRLVNHGQYAEESSSETQVQQQCRCVLEPLSLYQVQQQQQQYRQSEEHLKQYRVQQQQQQNREALEPSQQYQVQQQYRLSEEYQVQQQQQQFKGGMEVPAQTQAQMHLNLTSQPPQSSGLGLHFASMGIVQCSTRKDASSGLLPTLSTTPPVLPSSLTSTPSQTSTRSDTLAVIPPSRTDQHTDSELTNACTVLVQLMLSAYAFLHSEGIQGFFTKLGPIAHLYASMHDLPVAQKRYRNQEMSMLREQLKEDGSFMQILQAVIALRHHLYSLSRKDQVFDSVPIDLLLGSMSNELFHLLKASLPAEVLDYFGSGLPHPRLAVLVFMEFTTVDAVALLP</sequence>
<keyword evidence="4" id="KW-1185">Reference proteome</keyword>
<keyword evidence="1" id="KW-0175">Coiled coil</keyword>
<feature type="region of interest" description="Disordered" evidence="2">
    <location>
        <begin position="498"/>
        <end position="536"/>
    </location>
</feature>
<evidence type="ECO:0000313" key="4">
    <source>
        <dbReference type="Proteomes" id="UP000232323"/>
    </source>
</evidence>
<evidence type="ECO:0000256" key="2">
    <source>
        <dbReference type="SAM" id="MobiDB-lite"/>
    </source>
</evidence>
<gene>
    <name evidence="3" type="ORF">CEUSTIGMA_g1977.t1</name>
</gene>
<evidence type="ECO:0000256" key="1">
    <source>
        <dbReference type="SAM" id="Coils"/>
    </source>
</evidence>
<feature type="compositionally biased region" description="Polar residues" evidence="2">
    <location>
        <begin position="231"/>
        <end position="245"/>
    </location>
</feature>